<dbReference type="AlphaFoldDB" id="A0AAW2GT59"/>
<feature type="region of interest" description="Disordered" evidence="1">
    <location>
        <begin position="1"/>
        <end position="79"/>
    </location>
</feature>
<protein>
    <submittedName>
        <fullName evidence="2">Uncharacterized protein</fullName>
    </submittedName>
</protein>
<organism evidence="2 3">
    <name type="scientific">Cardiocondyla obscurior</name>
    <dbReference type="NCBI Taxonomy" id="286306"/>
    <lineage>
        <taxon>Eukaryota</taxon>
        <taxon>Metazoa</taxon>
        <taxon>Ecdysozoa</taxon>
        <taxon>Arthropoda</taxon>
        <taxon>Hexapoda</taxon>
        <taxon>Insecta</taxon>
        <taxon>Pterygota</taxon>
        <taxon>Neoptera</taxon>
        <taxon>Endopterygota</taxon>
        <taxon>Hymenoptera</taxon>
        <taxon>Apocrita</taxon>
        <taxon>Aculeata</taxon>
        <taxon>Formicoidea</taxon>
        <taxon>Formicidae</taxon>
        <taxon>Myrmicinae</taxon>
        <taxon>Cardiocondyla</taxon>
    </lineage>
</organism>
<accession>A0AAW2GT59</accession>
<sequence>MKRASPPPSVLGLSRGRRPGIISNRLGDYFRSFPRTPRPVLDTRDDSPITAASRLTVSGHTDGRKGGVTTSRGEASEASWERKRRLYRGIAERIIDNCCNPNPVTTRSMT</sequence>
<gene>
    <name evidence="2" type="ORF">PUN28_002233</name>
</gene>
<proteinExistence type="predicted"/>
<name>A0AAW2GT59_9HYME</name>
<keyword evidence="3" id="KW-1185">Reference proteome</keyword>
<comment type="caution">
    <text evidence="2">The sequence shown here is derived from an EMBL/GenBank/DDBJ whole genome shotgun (WGS) entry which is preliminary data.</text>
</comment>
<dbReference type="Proteomes" id="UP001430953">
    <property type="component" value="Unassembled WGS sequence"/>
</dbReference>
<evidence type="ECO:0000313" key="2">
    <source>
        <dbReference type="EMBL" id="KAL0130411.1"/>
    </source>
</evidence>
<reference evidence="2 3" key="1">
    <citation type="submission" date="2023-03" db="EMBL/GenBank/DDBJ databases">
        <title>High recombination rates correlate with genetic variation in Cardiocondyla obscurior ants.</title>
        <authorList>
            <person name="Errbii M."/>
        </authorList>
    </citation>
    <scope>NUCLEOTIDE SEQUENCE [LARGE SCALE GENOMIC DNA]</scope>
    <source>
        <strain evidence="2">Alpha-2009</strain>
        <tissue evidence="2">Whole body</tissue>
    </source>
</reference>
<evidence type="ECO:0000313" key="3">
    <source>
        <dbReference type="Proteomes" id="UP001430953"/>
    </source>
</evidence>
<dbReference type="EMBL" id="JADYXP020000002">
    <property type="protein sequence ID" value="KAL0130411.1"/>
    <property type="molecule type" value="Genomic_DNA"/>
</dbReference>
<evidence type="ECO:0000256" key="1">
    <source>
        <dbReference type="SAM" id="MobiDB-lite"/>
    </source>
</evidence>